<comment type="caution">
    <text evidence="1">The sequence shown here is derived from an EMBL/GenBank/DDBJ whole genome shotgun (WGS) entry which is preliminary data.</text>
</comment>
<sequence>MEGLTCTVNLLNTGLQGDAAIPGVNLRANDEAKEGVLLVPRKDSVVFVAAVENDMNNMFVVFVSEVDKVECIIDKMKVSVDKDVLKAEREKVSLQLDTKLTAANDKVSLVLEPSKLTAANDGKVTMTLEASKATMKQEAAVIELSAGKISIKNGSTSLKQVLDQLLTTLIGFKVICAAPGSPSAPFPADVTAFTNLKATLNNLLQ</sequence>
<proteinExistence type="predicted"/>
<evidence type="ECO:0000313" key="2">
    <source>
        <dbReference type="Proteomes" id="UP000283523"/>
    </source>
</evidence>
<keyword evidence="2" id="KW-1185">Reference proteome</keyword>
<gene>
    <name evidence="1" type="ORF">DYU11_18510</name>
</gene>
<protein>
    <submittedName>
        <fullName evidence="1">Uncharacterized protein</fullName>
    </submittedName>
</protein>
<dbReference type="AlphaFoldDB" id="A0A418M623"/>
<evidence type="ECO:0000313" key="1">
    <source>
        <dbReference type="EMBL" id="RIV21399.1"/>
    </source>
</evidence>
<organism evidence="1 2">
    <name type="scientific">Fibrisoma montanum</name>
    <dbReference type="NCBI Taxonomy" id="2305895"/>
    <lineage>
        <taxon>Bacteria</taxon>
        <taxon>Pseudomonadati</taxon>
        <taxon>Bacteroidota</taxon>
        <taxon>Cytophagia</taxon>
        <taxon>Cytophagales</taxon>
        <taxon>Spirosomataceae</taxon>
        <taxon>Fibrisoma</taxon>
    </lineage>
</organism>
<reference evidence="1 2" key="1">
    <citation type="submission" date="2018-08" db="EMBL/GenBank/DDBJ databases">
        <title>Fibrisoma montanum sp. nov., isolated from Danxia mountain soil.</title>
        <authorList>
            <person name="Huang Y."/>
        </authorList>
    </citation>
    <scope>NUCLEOTIDE SEQUENCE [LARGE SCALE GENOMIC DNA]</scope>
    <source>
        <strain evidence="1 2">HYT19</strain>
    </source>
</reference>
<dbReference type="Proteomes" id="UP000283523">
    <property type="component" value="Unassembled WGS sequence"/>
</dbReference>
<accession>A0A418M623</accession>
<dbReference type="EMBL" id="QXED01000005">
    <property type="protein sequence ID" value="RIV21399.1"/>
    <property type="molecule type" value="Genomic_DNA"/>
</dbReference>
<name>A0A418M623_9BACT</name>